<feature type="domain" description="ABM" evidence="1">
    <location>
        <begin position="2"/>
        <end position="91"/>
    </location>
</feature>
<comment type="caution">
    <text evidence="2">The sequence shown here is derived from an EMBL/GenBank/DDBJ whole genome shotgun (WGS) entry which is preliminary data.</text>
</comment>
<protein>
    <recommendedName>
        <fullName evidence="1">ABM domain-containing protein</fullName>
    </recommendedName>
</protein>
<organism evidence="2 3">
    <name type="scientific">Streptomyces thermocarboxydovorans</name>
    <dbReference type="NCBI Taxonomy" id="59298"/>
    <lineage>
        <taxon>Bacteria</taxon>
        <taxon>Bacillati</taxon>
        <taxon>Actinomycetota</taxon>
        <taxon>Actinomycetes</taxon>
        <taxon>Kitasatosporales</taxon>
        <taxon>Streptomycetaceae</taxon>
        <taxon>Streptomyces</taxon>
    </lineage>
</organism>
<name>A0ABP3T5E0_9ACTN</name>
<dbReference type="PANTHER" id="PTHR33336:SF15">
    <property type="entry name" value="ABM DOMAIN-CONTAINING PROTEIN"/>
    <property type="match status" value="1"/>
</dbReference>
<dbReference type="RefSeq" id="WP_344007191.1">
    <property type="nucleotide sequence ID" value="NZ_BAAAGU010000088.1"/>
</dbReference>
<keyword evidence="3" id="KW-1185">Reference proteome</keyword>
<evidence type="ECO:0000313" key="3">
    <source>
        <dbReference type="Proteomes" id="UP001500724"/>
    </source>
</evidence>
<dbReference type="InterPro" id="IPR007138">
    <property type="entry name" value="ABM_dom"/>
</dbReference>
<evidence type="ECO:0000259" key="1">
    <source>
        <dbReference type="PROSITE" id="PS51725"/>
    </source>
</evidence>
<dbReference type="InterPro" id="IPR011008">
    <property type="entry name" value="Dimeric_a/b-barrel"/>
</dbReference>
<dbReference type="Pfam" id="PF03992">
    <property type="entry name" value="ABM"/>
    <property type="match status" value="1"/>
</dbReference>
<sequence length="96" mass="10809">MLVVLARYQCRPGEGDAVADALREVIPLARGEEGCALFLVSRGQTDPDEFVLVEHFVDEAALQAHRETPHFRQIIEGRVLPLLEKRERSVLHPVEP</sequence>
<proteinExistence type="predicted"/>
<dbReference type="Gene3D" id="3.30.70.100">
    <property type="match status" value="1"/>
</dbReference>
<accession>A0ABP3T5E0</accession>
<dbReference type="PANTHER" id="PTHR33336">
    <property type="entry name" value="QUINOL MONOOXYGENASE YGIN-RELATED"/>
    <property type="match status" value="1"/>
</dbReference>
<reference evidence="3" key="1">
    <citation type="journal article" date="2019" name="Int. J. Syst. Evol. Microbiol.">
        <title>The Global Catalogue of Microorganisms (GCM) 10K type strain sequencing project: providing services to taxonomists for standard genome sequencing and annotation.</title>
        <authorList>
            <consortium name="The Broad Institute Genomics Platform"/>
            <consortium name="The Broad Institute Genome Sequencing Center for Infectious Disease"/>
            <person name="Wu L."/>
            <person name="Ma J."/>
        </authorList>
    </citation>
    <scope>NUCLEOTIDE SEQUENCE [LARGE SCALE GENOMIC DNA]</scope>
    <source>
        <strain evidence="3">JCM 10367</strain>
    </source>
</reference>
<dbReference type="PROSITE" id="PS51725">
    <property type="entry name" value="ABM"/>
    <property type="match status" value="1"/>
</dbReference>
<dbReference type="EMBL" id="BAAAGU010000088">
    <property type="protein sequence ID" value="GAA0669606.1"/>
    <property type="molecule type" value="Genomic_DNA"/>
</dbReference>
<dbReference type="InterPro" id="IPR050744">
    <property type="entry name" value="AI-2_Isomerase_LsrG"/>
</dbReference>
<dbReference type="SUPFAM" id="SSF54909">
    <property type="entry name" value="Dimeric alpha+beta barrel"/>
    <property type="match status" value="1"/>
</dbReference>
<evidence type="ECO:0000313" key="2">
    <source>
        <dbReference type="EMBL" id="GAA0669606.1"/>
    </source>
</evidence>
<dbReference type="Proteomes" id="UP001500724">
    <property type="component" value="Unassembled WGS sequence"/>
</dbReference>
<gene>
    <name evidence="2" type="ORF">GCM10009535_56810</name>
</gene>